<keyword evidence="1" id="KW-0175">Coiled coil</keyword>
<feature type="coiled-coil region" evidence="1">
    <location>
        <begin position="97"/>
        <end position="124"/>
    </location>
</feature>
<dbReference type="Proteomes" id="UP001632037">
    <property type="component" value="Unassembled WGS sequence"/>
</dbReference>
<sequence>MNTNGDDELVTLDAALAFINSCEEEAQEDAQPPSAKALDIHDVFTLEGIDDLKDDAIQELLAITKTSSPSGLQSVSPTTSIKKKRVRNAASSSTVLQRRKKAEIETLRDEIARLEGYLTQLSSSGPQSYALAVTEDDGRLSEWHRHALLQYQQRHMSEQMNRRLKELLEHQWKISSKLRGILHRRNVLDGMEFVRTFESPSCEGSYFTTNHTAVLLDQLEGEVDGVYRNFHHIYRPHIEPTVNCTSQVIYNEKCDANVMEITTKTPLDWPMHAAFKNVWEFLESSSDRSRKPNTLEAKINLTLPHHNRTSSHFNKLHLLRKYEEKDRIVIVWADIIQMTSRKIRLRTVAHAVFSQSEIDPSNACVMETFLKLYVEPISAEEVSSEDIRYGQEVVLGTIGRLMRKFWQNEQNRLVDVTSNSFVSV</sequence>
<accession>A0ABD3FXM1</accession>
<evidence type="ECO:0000313" key="2">
    <source>
        <dbReference type="EMBL" id="KAL3670964.1"/>
    </source>
</evidence>
<evidence type="ECO:0000256" key="1">
    <source>
        <dbReference type="SAM" id="Coils"/>
    </source>
</evidence>
<reference evidence="2 3" key="1">
    <citation type="submission" date="2024-09" db="EMBL/GenBank/DDBJ databases">
        <title>Genome sequencing and assembly of Phytophthora oleae, isolate VK10A, causative agent of rot of olive drupes.</title>
        <authorList>
            <person name="Conti Taguali S."/>
            <person name="Riolo M."/>
            <person name="La Spada F."/>
            <person name="Cacciola S.O."/>
            <person name="Dionisio G."/>
        </authorList>
    </citation>
    <scope>NUCLEOTIDE SEQUENCE [LARGE SCALE GENOMIC DNA]</scope>
    <source>
        <strain evidence="2 3">VK10A</strain>
    </source>
</reference>
<evidence type="ECO:0000313" key="3">
    <source>
        <dbReference type="Proteomes" id="UP001632037"/>
    </source>
</evidence>
<protein>
    <recommendedName>
        <fullName evidence="4">BZIP domain-containing protein</fullName>
    </recommendedName>
</protein>
<dbReference type="EMBL" id="JBIMZQ010000006">
    <property type="protein sequence ID" value="KAL3670964.1"/>
    <property type="molecule type" value="Genomic_DNA"/>
</dbReference>
<dbReference type="AlphaFoldDB" id="A0ABD3FXM1"/>
<proteinExistence type="predicted"/>
<organism evidence="2 3">
    <name type="scientific">Phytophthora oleae</name>
    <dbReference type="NCBI Taxonomy" id="2107226"/>
    <lineage>
        <taxon>Eukaryota</taxon>
        <taxon>Sar</taxon>
        <taxon>Stramenopiles</taxon>
        <taxon>Oomycota</taxon>
        <taxon>Peronosporomycetes</taxon>
        <taxon>Peronosporales</taxon>
        <taxon>Peronosporaceae</taxon>
        <taxon>Phytophthora</taxon>
    </lineage>
</organism>
<gene>
    <name evidence="2" type="ORF">V7S43_004149</name>
</gene>
<comment type="caution">
    <text evidence="2">The sequence shown here is derived from an EMBL/GenBank/DDBJ whole genome shotgun (WGS) entry which is preliminary data.</text>
</comment>
<evidence type="ECO:0008006" key="4">
    <source>
        <dbReference type="Google" id="ProtNLM"/>
    </source>
</evidence>
<keyword evidence="3" id="KW-1185">Reference proteome</keyword>
<name>A0ABD3FXM1_9STRA</name>